<dbReference type="Proteomes" id="UP000295506">
    <property type="component" value="Unassembled WGS sequence"/>
</dbReference>
<dbReference type="Proteomes" id="UP000055611">
    <property type="component" value="Chromosome"/>
</dbReference>
<gene>
    <name evidence="2" type="ORF">AWY79_08225</name>
    <name evidence="3" type="ORF">EDC59_101518</name>
</gene>
<protein>
    <recommendedName>
        <fullName evidence="6">Xylose isomerase</fullName>
    </recommendedName>
</protein>
<proteinExistence type="predicted"/>
<reference evidence="2 4" key="1">
    <citation type="journal article" date="2016" name="Front. Microbiol.">
        <title>Genome Sequence of the Piezophilic, Mesophilic Sulfate-Reducing Bacterium Desulfovibrio indicus J2T.</title>
        <authorList>
            <person name="Cao J."/>
            <person name="Maignien L."/>
            <person name="Shao Z."/>
            <person name="Alain K."/>
            <person name="Jebbar M."/>
        </authorList>
    </citation>
    <scope>NUCLEOTIDE SEQUENCE [LARGE SCALE GENOMIC DNA]</scope>
    <source>
        <strain evidence="2 4">J2</strain>
    </source>
</reference>
<dbReference type="OrthoDB" id="9792261at2"/>
<evidence type="ECO:0008006" key="6">
    <source>
        <dbReference type="Google" id="ProtNLM"/>
    </source>
</evidence>
<name>A0A126QM15_9BACT</name>
<reference evidence="3 5" key="2">
    <citation type="submission" date="2019-03" db="EMBL/GenBank/DDBJ databases">
        <title>Genomic Encyclopedia of Type Strains, Phase IV (KMG-IV): sequencing the most valuable type-strain genomes for metagenomic binning, comparative biology and taxonomic classification.</title>
        <authorList>
            <person name="Goeker M."/>
        </authorList>
    </citation>
    <scope>NUCLEOTIDE SEQUENCE [LARGE SCALE GENOMIC DNA]</scope>
    <source>
        <strain evidence="3 5">DSM 101483</strain>
    </source>
</reference>
<evidence type="ECO:0000313" key="3">
    <source>
        <dbReference type="EMBL" id="TDT92114.1"/>
    </source>
</evidence>
<dbReference type="EMBL" id="CP014206">
    <property type="protein sequence ID" value="AMK11100.1"/>
    <property type="molecule type" value="Genomic_DNA"/>
</dbReference>
<keyword evidence="4" id="KW-1185">Reference proteome</keyword>
<evidence type="ECO:0000313" key="2">
    <source>
        <dbReference type="EMBL" id="AMK11100.1"/>
    </source>
</evidence>
<dbReference type="InterPro" id="IPR036237">
    <property type="entry name" value="Xyl_isomerase-like_sf"/>
</dbReference>
<dbReference type="SUPFAM" id="SSF51658">
    <property type="entry name" value="Xylose isomerase-like"/>
    <property type="match status" value="1"/>
</dbReference>
<organism evidence="3 5">
    <name type="scientific">Pseudodesulfovibrio indicus</name>
    <dbReference type="NCBI Taxonomy" id="1716143"/>
    <lineage>
        <taxon>Bacteria</taxon>
        <taxon>Pseudomonadati</taxon>
        <taxon>Thermodesulfobacteriota</taxon>
        <taxon>Desulfovibrionia</taxon>
        <taxon>Desulfovibrionales</taxon>
        <taxon>Desulfovibrionaceae</taxon>
    </lineage>
</organism>
<dbReference type="AlphaFoldDB" id="A0A126QM15"/>
<evidence type="ECO:0000256" key="1">
    <source>
        <dbReference type="SAM" id="MobiDB-lite"/>
    </source>
</evidence>
<dbReference type="EMBL" id="SOBK01000001">
    <property type="protein sequence ID" value="TDT92114.1"/>
    <property type="molecule type" value="Genomic_DNA"/>
</dbReference>
<sequence>MPRTPKPTKPTGSHPAPRSEREKSAQIASRSVDSVQEKWGTRFPFTLAAPSFAIPAGVAENCRFLVNHFHEIDLLFYETESCLAYTDEDLPPDLAELACSWHVHLPLDLPWKAGFETAWRKIDGLLDKCAYLSPHAYVLHPPAVPGMLAPLGARLADRGVDPAAFLVENIGKCSLVPVWDEVTAAGFSACLDIGHVLAYGQRDVLDLDGLWDRVRMLHVYGAERRCRHWPLAELDADGQELLRTVLEAFNGPTVTLELFGQADLFESLDLLARWRATWSEKK</sequence>
<dbReference type="Gene3D" id="3.20.20.150">
    <property type="entry name" value="Divalent-metal-dependent TIM barrel enzymes"/>
    <property type="match status" value="1"/>
</dbReference>
<feature type="region of interest" description="Disordered" evidence="1">
    <location>
        <begin position="1"/>
        <end position="30"/>
    </location>
</feature>
<dbReference type="KEGG" id="dej:AWY79_08225"/>
<dbReference type="NCBIfam" id="NF041277">
    <property type="entry name" value="coba_remo_CbiR"/>
    <property type="match status" value="1"/>
</dbReference>
<evidence type="ECO:0000313" key="5">
    <source>
        <dbReference type="Proteomes" id="UP000295506"/>
    </source>
</evidence>
<evidence type="ECO:0000313" key="4">
    <source>
        <dbReference type="Proteomes" id="UP000055611"/>
    </source>
</evidence>
<accession>A0A126QM15</accession>